<comment type="function">
    <text evidence="1 15">Mannosylates Man(2)GlcNAc(2)-dolichol diphosphate and Man(1)GlcNAc(2)-dolichol diphosphate to form Man(3)GlcNAc(2)-dolichol diphosphate.</text>
</comment>
<dbReference type="EC" id="2.4.1.132" evidence="5 15"/>
<evidence type="ECO:0000256" key="7">
    <source>
        <dbReference type="ARBA" id="ARBA00022676"/>
    </source>
</evidence>
<dbReference type="InterPro" id="IPR028098">
    <property type="entry name" value="Glyco_trans_4-like_N"/>
</dbReference>
<dbReference type="AlphaFoldDB" id="A0A060TBP7"/>
<dbReference type="UniPathway" id="UPA00378"/>
<proteinExistence type="inferred from homology"/>
<feature type="domain" description="Glycosyl transferase family 1" evidence="16">
    <location>
        <begin position="287"/>
        <end position="382"/>
    </location>
</feature>
<evidence type="ECO:0000256" key="10">
    <source>
        <dbReference type="ARBA" id="ARBA00022824"/>
    </source>
</evidence>
<feature type="domain" description="Glycosyltransferase subfamily 4-like N-terminal" evidence="17">
    <location>
        <begin position="12"/>
        <end position="190"/>
    </location>
</feature>
<keyword evidence="12 15" id="KW-0472">Membrane</keyword>
<dbReference type="Gene3D" id="3.40.50.2000">
    <property type="entry name" value="Glycogen Phosphorylase B"/>
    <property type="match status" value="2"/>
</dbReference>
<dbReference type="Pfam" id="PF00534">
    <property type="entry name" value="Glycos_transf_1"/>
    <property type="match status" value="2"/>
</dbReference>
<dbReference type="GO" id="GO:0004378">
    <property type="term" value="F:GDP-Man:Man(1)GlcNAc(2)-PP-Dol alpha-1,3-mannosyltransferase activity"/>
    <property type="evidence" value="ECO:0007669"/>
    <property type="project" value="UniProtKB-UniRule"/>
</dbReference>
<evidence type="ECO:0000256" key="12">
    <source>
        <dbReference type="ARBA" id="ARBA00023136"/>
    </source>
</evidence>
<accession>A0A060TBP7</accession>
<name>A0A060TBP7_BLAAD</name>
<dbReference type="InterPro" id="IPR001296">
    <property type="entry name" value="Glyco_trans_1"/>
</dbReference>
<comment type="pathway">
    <text evidence="3 15">Protein modification; protein glycosylation.</text>
</comment>
<evidence type="ECO:0000256" key="1">
    <source>
        <dbReference type="ARBA" id="ARBA00003142"/>
    </source>
</evidence>
<dbReference type="CDD" id="cd03805">
    <property type="entry name" value="GT4_ALG2-like"/>
    <property type="match status" value="1"/>
</dbReference>
<dbReference type="PhylomeDB" id="A0A060TBP7"/>
<keyword evidence="10 15" id="KW-0256">Endoplasmic reticulum</keyword>
<feature type="domain" description="Glycosyl transferase family 1" evidence="16">
    <location>
        <begin position="198"/>
        <end position="270"/>
    </location>
</feature>
<dbReference type="EC" id="2.4.1.257" evidence="4 15"/>
<dbReference type="InterPro" id="IPR027054">
    <property type="entry name" value="ALG2"/>
</dbReference>
<evidence type="ECO:0000256" key="2">
    <source>
        <dbReference type="ARBA" id="ARBA00004586"/>
    </source>
</evidence>
<comment type="subcellular location">
    <subcellularLocation>
        <location evidence="2 15">Endoplasmic reticulum membrane</location>
    </subcellularLocation>
</comment>
<reference evidence="18" key="1">
    <citation type="submission" date="2014-02" db="EMBL/GenBank/DDBJ databases">
        <authorList>
            <person name="Genoscope - CEA"/>
        </authorList>
    </citation>
    <scope>NUCLEOTIDE SEQUENCE</scope>
    <source>
        <strain evidence="18">LS3</strain>
    </source>
</reference>
<evidence type="ECO:0000256" key="13">
    <source>
        <dbReference type="ARBA" id="ARBA00045103"/>
    </source>
</evidence>
<comment type="catalytic activity">
    <reaction evidence="13 15">
        <text>a beta-D-Man-(1-&gt;4)-beta-D-GlcNAc-(1-&gt;4)-alpha-D-GlcNAc-diphospho-di-trans,poly-cis-dolichol + GDP-alpha-D-mannose = an alpha-D-Man-(1-&gt;3)-beta-D-Man-(1-&gt;4)-beta-D-GlcNAc-(1-&gt;4)-alpha-D-GlcNAc-diphospho-di-trans,poly-cis-dolichol + GDP + H(+)</text>
        <dbReference type="Rhea" id="RHEA:29515"/>
        <dbReference type="Rhea" id="RHEA-COMP:19511"/>
        <dbReference type="Rhea" id="RHEA-COMP:19513"/>
        <dbReference type="ChEBI" id="CHEBI:15378"/>
        <dbReference type="ChEBI" id="CHEBI:57527"/>
        <dbReference type="ChEBI" id="CHEBI:58189"/>
        <dbReference type="ChEBI" id="CHEBI:58472"/>
        <dbReference type="ChEBI" id="CHEBI:132510"/>
        <dbReference type="EC" id="2.4.1.132"/>
    </reaction>
    <physiologicalReaction direction="left-to-right" evidence="13 15">
        <dbReference type="Rhea" id="RHEA:29516"/>
    </physiologicalReaction>
</comment>
<dbReference type="PANTHER" id="PTHR45918">
    <property type="entry name" value="ALPHA-1,3/1,6-MANNOSYLTRANSFERASE ALG2"/>
    <property type="match status" value="1"/>
</dbReference>
<dbReference type="PANTHER" id="PTHR45918:SF1">
    <property type="entry name" value="ALPHA-1,3_1,6-MANNOSYLTRANSFERASE ALG2"/>
    <property type="match status" value="1"/>
</dbReference>
<keyword evidence="7 15" id="KW-0328">Glycosyltransferase</keyword>
<evidence type="ECO:0000256" key="6">
    <source>
        <dbReference type="ARBA" id="ARBA00019218"/>
    </source>
</evidence>
<dbReference type="EMBL" id="HG937694">
    <property type="protein sequence ID" value="CDP38530.1"/>
    <property type="molecule type" value="Genomic_DNA"/>
</dbReference>
<feature type="transmembrane region" description="Helical" evidence="15">
    <location>
        <begin position="413"/>
        <end position="433"/>
    </location>
</feature>
<evidence type="ECO:0000259" key="16">
    <source>
        <dbReference type="Pfam" id="PF00534"/>
    </source>
</evidence>
<evidence type="ECO:0000256" key="5">
    <source>
        <dbReference type="ARBA" id="ARBA00012649"/>
    </source>
</evidence>
<reference evidence="18" key="2">
    <citation type="submission" date="2014-06" db="EMBL/GenBank/DDBJ databases">
        <title>The complete genome of Blastobotrys (Arxula) adeninivorans LS3 - a yeast of biotechnological interest.</title>
        <authorList>
            <person name="Kunze G."/>
            <person name="Gaillardin C."/>
            <person name="Czernicka M."/>
            <person name="Durrens P."/>
            <person name="Martin T."/>
            <person name="Boer E."/>
            <person name="Gabaldon T."/>
            <person name="Cruz J."/>
            <person name="Talla E."/>
            <person name="Marck C."/>
            <person name="Goffeau A."/>
            <person name="Barbe V."/>
            <person name="Baret P."/>
            <person name="Baronian K."/>
            <person name="Beier S."/>
            <person name="Bleykasten C."/>
            <person name="Bode R."/>
            <person name="Casaregola S."/>
            <person name="Despons L."/>
            <person name="Fairhead C."/>
            <person name="Giersberg M."/>
            <person name="Gierski P."/>
            <person name="Hahnel U."/>
            <person name="Hartmann A."/>
            <person name="Jankowska D."/>
            <person name="Jubin C."/>
            <person name="Jung P."/>
            <person name="Lafontaine I."/>
            <person name="Leh-Louis V."/>
            <person name="Lemaire M."/>
            <person name="Marcet-Houben M."/>
            <person name="Mascher M."/>
            <person name="Morel G."/>
            <person name="Richard G.-F."/>
            <person name="Riechen J."/>
            <person name="Sacerdot C."/>
            <person name="Sarkar A."/>
            <person name="Savel G."/>
            <person name="Schacherer J."/>
            <person name="Sherman D."/>
            <person name="Straub M.-L."/>
            <person name="Stein N."/>
            <person name="Thierry A."/>
            <person name="Trautwein-Schult A."/>
            <person name="Westhof E."/>
            <person name="Worch S."/>
            <person name="Dujon B."/>
            <person name="Souciet J.-L."/>
            <person name="Wincker P."/>
            <person name="Scholz U."/>
            <person name="Neuveglise N."/>
        </authorList>
    </citation>
    <scope>NUCLEOTIDE SEQUENCE</scope>
    <source>
        <strain evidence="18">LS3</strain>
    </source>
</reference>
<sequence>MKVAFVHPDLGIGGAERLVVDAALGLQKLGHSVTIYTSHCDRSHCFEEVKDGTLNVIVGGNTIVPPKLFGRFSILCAILRQIHLIVYMLYSSPEFRAVDVFVVDQLSACVPLLRWLSKSRVVFYCHFPDQLLALPGGLVKKLYRIPFDAFESWTTGLADIIVVNSKFTRTVFHKTFKAISQTPQVIYPCVAEDSGVKEKVDIGSHRKLVVSVNRFERKKNINLALQAFAQSEYKKDALLVLAGGYDPRVTENVEYLQELERECDKHGLKYAVLKREDSLVVPESVSVVFLPSVSTPVKNWLLEQAQLLLYTPTNEHFGIVPLEAMQVGTPVLATNTGGPLETVVEGETGWNRPSEVSQWAKQLDVALTMSPEKRQQMGKNGQIRVESLFSFDKMAKEFESTAQQATKIQRSNYPLVVIVAIVLVCISILLKIVN</sequence>
<evidence type="ECO:0000313" key="18">
    <source>
        <dbReference type="EMBL" id="CDP38530.1"/>
    </source>
</evidence>
<dbReference type="Pfam" id="PF13439">
    <property type="entry name" value="Glyco_transf_4"/>
    <property type="match status" value="1"/>
</dbReference>
<dbReference type="SUPFAM" id="SSF53756">
    <property type="entry name" value="UDP-Glycosyltransferase/glycogen phosphorylase"/>
    <property type="match status" value="1"/>
</dbReference>
<evidence type="ECO:0000256" key="11">
    <source>
        <dbReference type="ARBA" id="ARBA00022989"/>
    </source>
</evidence>
<keyword evidence="11 15" id="KW-1133">Transmembrane helix</keyword>
<comment type="catalytic activity">
    <reaction evidence="14 15">
        <text>an alpha-D-Man-(1-&gt;3)-beta-D-Man-(1-&gt;4)-beta-D-GlcNAc-(1-&gt;4)-alpha-D-GlcNAc-diphospho-di-trans,poly-cis-dolichol + GDP-alpha-D-mannose = an alpha-D-Man-(1-&gt;3)-[alpha-D-Man-(1-&gt;6)]-beta-D-Man-(1-&gt;4)-beta-D-GlcNAc-(1-&gt;4)-alpha-D-GlcNAc-diphospho-di-trans,poly-cis-dolichol + GDP + H(+)</text>
        <dbReference type="Rhea" id="RHEA:29519"/>
        <dbReference type="Rhea" id="RHEA-COMP:19513"/>
        <dbReference type="Rhea" id="RHEA-COMP:19515"/>
        <dbReference type="ChEBI" id="CHEBI:15378"/>
        <dbReference type="ChEBI" id="CHEBI:57527"/>
        <dbReference type="ChEBI" id="CHEBI:58189"/>
        <dbReference type="ChEBI" id="CHEBI:132510"/>
        <dbReference type="ChEBI" id="CHEBI:132511"/>
        <dbReference type="EC" id="2.4.1.257"/>
    </reaction>
    <physiologicalReaction direction="left-to-right" evidence="14 15">
        <dbReference type="Rhea" id="RHEA:29520"/>
    </physiologicalReaction>
</comment>
<evidence type="ECO:0000256" key="8">
    <source>
        <dbReference type="ARBA" id="ARBA00022679"/>
    </source>
</evidence>
<dbReference type="GO" id="GO:0005789">
    <property type="term" value="C:endoplasmic reticulum membrane"/>
    <property type="evidence" value="ECO:0007669"/>
    <property type="project" value="UniProtKB-SubCell"/>
</dbReference>
<keyword evidence="9 15" id="KW-0812">Transmembrane</keyword>
<evidence type="ECO:0000256" key="4">
    <source>
        <dbReference type="ARBA" id="ARBA00011969"/>
    </source>
</evidence>
<protein>
    <recommendedName>
        <fullName evidence="6 15">Alpha-1,3/1,6-mannosyltransferase ALG2</fullName>
        <ecNumber evidence="5 15">2.4.1.132</ecNumber>
        <ecNumber evidence="4 15">2.4.1.257</ecNumber>
    </recommendedName>
    <alternativeName>
        <fullName evidence="15">GDP-Man:Man(1)GlcNAc(2)-PP-Dol alpha-1,3-mannosyltransferase</fullName>
    </alternativeName>
</protein>
<evidence type="ECO:0000256" key="14">
    <source>
        <dbReference type="ARBA" id="ARBA00045104"/>
    </source>
</evidence>
<keyword evidence="8 15" id="KW-0808">Transferase</keyword>
<comment type="similarity">
    <text evidence="15">Belongs to the glycosyltransferase group 1 family.</text>
</comment>
<evidence type="ECO:0000256" key="3">
    <source>
        <dbReference type="ARBA" id="ARBA00004922"/>
    </source>
</evidence>
<evidence type="ECO:0000259" key="17">
    <source>
        <dbReference type="Pfam" id="PF13439"/>
    </source>
</evidence>
<evidence type="ECO:0000256" key="9">
    <source>
        <dbReference type="ARBA" id="ARBA00022692"/>
    </source>
</evidence>
<gene>
    <name evidence="18" type="ORF">GNLVRS02_ARAD1D36718g</name>
</gene>
<organism evidence="18">
    <name type="scientific">Blastobotrys adeninivorans</name>
    <name type="common">Yeast</name>
    <name type="synonym">Arxula adeninivorans</name>
    <dbReference type="NCBI Taxonomy" id="409370"/>
    <lineage>
        <taxon>Eukaryota</taxon>
        <taxon>Fungi</taxon>
        <taxon>Dikarya</taxon>
        <taxon>Ascomycota</taxon>
        <taxon>Saccharomycotina</taxon>
        <taxon>Dipodascomycetes</taxon>
        <taxon>Dipodascales</taxon>
        <taxon>Trichomonascaceae</taxon>
        <taxon>Blastobotrys</taxon>
    </lineage>
</organism>
<evidence type="ECO:0000256" key="15">
    <source>
        <dbReference type="RuleBase" id="RU367136"/>
    </source>
</evidence>
<dbReference type="GO" id="GO:0102704">
    <property type="term" value="F:GDP-Man:Man(2)GlcNAc(2)-PP-Dol alpha-1,6-mannosyltransferase activity"/>
    <property type="evidence" value="ECO:0007669"/>
    <property type="project" value="UniProtKB-UniRule"/>
</dbReference>